<reference evidence="2" key="1">
    <citation type="submission" date="2013-05" db="EMBL/GenBank/DDBJ databases">
        <authorList>
            <person name="Yim A.K.Y."/>
            <person name="Chan T.F."/>
            <person name="Ji K.M."/>
            <person name="Liu X.Y."/>
            <person name="Zhou J.W."/>
            <person name="Li R.Q."/>
            <person name="Yang K.Y."/>
            <person name="Li J."/>
            <person name="Li M."/>
            <person name="Law P.T.W."/>
            <person name="Wu Y.L."/>
            <person name="Cai Z.L."/>
            <person name="Qin H."/>
            <person name="Bao Y."/>
            <person name="Leung R.K.K."/>
            <person name="Ng P.K.S."/>
            <person name="Zou J."/>
            <person name="Zhong X.J."/>
            <person name="Ran P.X."/>
            <person name="Zhong N.S."/>
            <person name="Liu Z.G."/>
            <person name="Tsui S.K.W."/>
        </authorList>
    </citation>
    <scope>NUCLEOTIDE SEQUENCE</scope>
    <source>
        <strain evidence="2">Derf</strain>
        <tissue evidence="2">Whole organism</tissue>
    </source>
</reference>
<sequence>MFCFILLLVGFGLNIFKVSEKVAAIIKPRLSKGNFKSFETLHKFIEIHSNYDEEDSHLETLSVSIQDHLSMLINSFKDYFPGIPSNNMSNKDPFSVEIEKEEMFNLSQQEVDNLIEISSMII</sequence>
<keyword evidence="3" id="KW-1185">Reference proteome</keyword>
<organism evidence="2 3">
    <name type="scientific">Dermatophagoides farinae</name>
    <name type="common">American house dust mite</name>
    <dbReference type="NCBI Taxonomy" id="6954"/>
    <lineage>
        <taxon>Eukaryota</taxon>
        <taxon>Metazoa</taxon>
        <taxon>Ecdysozoa</taxon>
        <taxon>Arthropoda</taxon>
        <taxon>Chelicerata</taxon>
        <taxon>Arachnida</taxon>
        <taxon>Acari</taxon>
        <taxon>Acariformes</taxon>
        <taxon>Sarcoptiformes</taxon>
        <taxon>Astigmata</taxon>
        <taxon>Psoroptidia</taxon>
        <taxon>Analgoidea</taxon>
        <taxon>Pyroglyphidae</taxon>
        <taxon>Dermatophagoidinae</taxon>
        <taxon>Dermatophagoides</taxon>
    </lineage>
</organism>
<dbReference type="EMBL" id="ASGP02000004">
    <property type="protein sequence ID" value="KAH9510681.1"/>
    <property type="molecule type" value="Genomic_DNA"/>
</dbReference>
<feature type="chain" id="PRO_5037264779" evidence="1">
    <location>
        <begin position="25"/>
        <end position="122"/>
    </location>
</feature>
<evidence type="ECO:0000313" key="2">
    <source>
        <dbReference type="EMBL" id="KAH9510681.1"/>
    </source>
</evidence>
<dbReference type="Proteomes" id="UP000790347">
    <property type="component" value="Unassembled WGS sequence"/>
</dbReference>
<comment type="caution">
    <text evidence="2">The sequence shown here is derived from an EMBL/GenBank/DDBJ whole genome shotgun (WGS) entry which is preliminary data.</text>
</comment>
<reference evidence="2" key="2">
    <citation type="journal article" date="2022" name="Res Sq">
        <title>Comparative Genomics Reveals Insights into the Divergent Evolution of Astigmatic Mites and Household Pest Adaptations.</title>
        <authorList>
            <person name="Xiong Q."/>
            <person name="Wan A.T.-Y."/>
            <person name="Liu X.-Y."/>
            <person name="Fung C.S.-H."/>
            <person name="Xiao X."/>
            <person name="Malainual N."/>
            <person name="Hou J."/>
            <person name="Wang L."/>
            <person name="Wang M."/>
            <person name="Yang K."/>
            <person name="Cui Y."/>
            <person name="Leung E."/>
            <person name="Nong W."/>
            <person name="Shin S.-K."/>
            <person name="Au S."/>
            <person name="Jeong K.Y."/>
            <person name="Chew F.T."/>
            <person name="Hui J."/>
            <person name="Leung T.F."/>
            <person name="Tungtrongchitr A."/>
            <person name="Zhong N."/>
            <person name="Liu Z."/>
            <person name="Tsui S."/>
        </authorList>
    </citation>
    <scope>NUCLEOTIDE SEQUENCE</scope>
    <source>
        <strain evidence="2">Derf</strain>
        <tissue evidence="2">Whole organism</tissue>
    </source>
</reference>
<evidence type="ECO:0000256" key="1">
    <source>
        <dbReference type="SAM" id="SignalP"/>
    </source>
</evidence>
<name>A0A922L2B0_DERFA</name>
<feature type="signal peptide" evidence="1">
    <location>
        <begin position="1"/>
        <end position="24"/>
    </location>
</feature>
<accession>A0A922L2B0</accession>
<protein>
    <submittedName>
        <fullName evidence="2">Uncharacterized protein</fullName>
    </submittedName>
</protein>
<proteinExistence type="predicted"/>
<gene>
    <name evidence="2" type="ORF">DERF_009191</name>
</gene>
<evidence type="ECO:0000313" key="3">
    <source>
        <dbReference type="Proteomes" id="UP000790347"/>
    </source>
</evidence>
<keyword evidence="1" id="KW-0732">Signal</keyword>
<dbReference type="AlphaFoldDB" id="A0A922L2B0"/>